<sequence>MSPNVCLYLPPGPECRVASRLPRFSSLFTLSRNAQMAQQAQFQIQQDLSPIEWSPWTVNATQLWNPEALPCYLAPFNYGDDHQPALSEHHPPPSAVFSSKSLRSSNQPETPRHVEPDNPEESTMEFTPSKYSYFKKDERFILEARLRNETWKAITESYKKEFPNLTPPKYNTLSMKVCRLKKKHPEIRQLFNKRIPTTKMGRPATRGKRRTARLSGADDDEPAGKKRDRGVQQLSYEDAIEAGRTVLDFLGQPGNDGLAPLSDCMALLRIVGLLDRTSRSLKGRKHVSTAKDAK</sequence>
<evidence type="ECO:0000313" key="3">
    <source>
        <dbReference type="Proteomes" id="UP001322277"/>
    </source>
</evidence>
<dbReference type="GeneID" id="87951997"/>
<proteinExistence type="predicted"/>
<dbReference type="EMBL" id="CP137316">
    <property type="protein sequence ID" value="WQF90483.1"/>
    <property type="molecule type" value="Genomic_DNA"/>
</dbReference>
<dbReference type="KEGG" id="cdet:87951997"/>
<accession>A0AAX4J514</accession>
<evidence type="ECO:0000256" key="1">
    <source>
        <dbReference type="SAM" id="MobiDB-lite"/>
    </source>
</evidence>
<feature type="compositionally biased region" description="Polar residues" evidence="1">
    <location>
        <begin position="96"/>
        <end position="109"/>
    </location>
</feature>
<reference evidence="3" key="1">
    <citation type="journal article" date="2023" name="bioRxiv">
        <title>Complete genome of the Medicago anthracnose fungus, Colletotrichum destructivum, reveals a mini-chromosome-like region within a core chromosome.</title>
        <authorList>
            <person name="Lapalu N."/>
            <person name="Simon A."/>
            <person name="Lu A."/>
            <person name="Plaumann P.-L."/>
            <person name="Amselem J."/>
            <person name="Pigne S."/>
            <person name="Auger A."/>
            <person name="Koch C."/>
            <person name="Dallery J.-F."/>
            <person name="O'Connell R.J."/>
        </authorList>
    </citation>
    <scope>NUCLEOTIDE SEQUENCE [LARGE SCALE GENOMIC DNA]</scope>
    <source>
        <strain evidence="3">CBS 520.97</strain>
    </source>
</reference>
<evidence type="ECO:0008006" key="4">
    <source>
        <dbReference type="Google" id="ProtNLM"/>
    </source>
</evidence>
<feature type="region of interest" description="Disordered" evidence="1">
    <location>
        <begin position="83"/>
        <end position="125"/>
    </location>
</feature>
<evidence type="ECO:0000313" key="2">
    <source>
        <dbReference type="EMBL" id="WQF90483.1"/>
    </source>
</evidence>
<organism evidence="2 3">
    <name type="scientific">Colletotrichum destructivum</name>
    <dbReference type="NCBI Taxonomy" id="34406"/>
    <lineage>
        <taxon>Eukaryota</taxon>
        <taxon>Fungi</taxon>
        <taxon>Dikarya</taxon>
        <taxon>Ascomycota</taxon>
        <taxon>Pezizomycotina</taxon>
        <taxon>Sordariomycetes</taxon>
        <taxon>Hypocreomycetidae</taxon>
        <taxon>Glomerellales</taxon>
        <taxon>Glomerellaceae</taxon>
        <taxon>Colletotrichum</taxon>
        <taxon>Colletotrichum destructivum species complex</taxon>
    </lineage>
</organism>
<feature type="region of interest" description="Disordered" evidence="1">
    <location>
        <begin position="198"/>
        <end position="230"/>
    </location>
</feature>
<name>A0AAX4J514_9PEZI</name>
<keyword evidence="3" id="KW-1185">Reference proteome</keyword>
<dbReference type="RefSeq" id="XP_062787704.1">
    <property type="nucleotide sequence ID" value="XM_062931653.1"/>
</dbReference>
<dbReference type="AlphaFoldDB" id="A0AAX4J514"/>
<gene>
    <name evidence="2" type="ORF">CDEST_15497</name>
</gene>
<dbReference type="Proteomes" id="UP001322277">
    <property type="component" value="Chromosome 12"/>
</dbReference>
<protein>
    <recommendedName>
        <fullName evidence="4">Myb-like domain-containing protein</fullName>
    </recommendedName>
</protein>